<accession>A0A8H9M3Z8</accession>
<keyword evidence="2" id="KW-1185">Reference proteome</keyword>
<protein>
    <submittedName>
        <fullName evidence="1">Uncharacterized protein</fullName>
    </submittedName>
</protein>
<name>A0A8H9M3Z8_9BURK</name>
<proteinExistence type="predicted"/>
<gene>
    <name evidence="1" type="ORF">GCM10010096_04960</name>
</gene>
<evidence type="ECO:0000313" key="1">
    <source>
        <dbReference type="EMBL" id="GHC38231.1"/>
    </source>
</evidence>
<sequence>MAFSVAMNFLMESPHIPGVLIGKRRGRLCALDEVTPAIRGIEPEHEILDQID</sequence>
<dbReference type="AlphaFoldDB" id="A0A8H9M3Z8"/>
<reference evidence="2" key="1">
    <citation type="journal article" date="2019" name="Int. J. Syst. Evol. Microbiol.">
        <title>The Global Catalogue of Microorganisms (GCM) 10K type strain sequencing project: providing services to taxonomists for standard genome sequencing and annotation.</title>
        <authorList>
            <consortium name="The Broad Institute Genomics Platform"/>
            <consortium name="The Broad Institute Genome Sequencing Center for Infectious Disease"/>
            <person name="Wu L."/>
            <person name="Ma J."/>
        </authorList>
    </citation>
    <scope>NUCLEOTIDE SEQUENCE [LARGE SCALE GENOMIC DNA]</scope>
    <source>
        <strain evidence="2">KCTC 42083</strain>
    </source>
</reference>
<comment type="caution">
    <text evidence="1">The sequence shown here is derived from an EMBL/GenBank/DDBJ whole genome shotgun (WGS) entry which is preliminary data.</text>
</comment>
<dbReference type="EMBL" id="BMZN01000001">
    <property type="protein sequence ID" value="GHC38231.1"/>
    <property type="molecule type" value="Genomic_DNA"/>
</dbReference>
<organism evidence="1 2">
    <name type="scientific">Alcaligenes pakistanensis</name>
    <dbReference type="NCBI Taxonomy" id="1482717"/>
    <lineage>
        <taxon>Bacteria</taxon>
        <taxon>Pseudomonadati</taxon>
        <taxon>Pseudomonadota</taxon>
        <taxon>Betaproteobacteria</taxon>
        <taxon>Burkholderiales</taxon>
        <taxon>Alcaligenaceae</taxon>
        <taxon>Alcaligenes</taxon>
    </lineage>
</organism>
<dbReference type="Proteomes" id="UP000608923">
    <property type="component" value="Unassembled WGS sequence"/>
</dbReference>
<evidence type="ECO:0000313" key="2">
    <source>
        <dbReference type="Proteomes" id="UP000608923"/>
    </source>
</evidence>